<dbReference type="CDD" id="cd07246">
    <property type="entry name" value="VOC_like"/>
    <property type="match status" value="1"/>
</dbReference>
<dbReference type="Pfam" id="PF00903">
    <property type="entry name" value="Glyoxalase"/>
    <property type="match status" value="1"/>
</dbReference>
<dbReference type="Gene3D" id="3.30.720.110">
    <property type="match status" value="1"/>
</dbReference>
<dbReference type="AlphaFoldDB" id="A0A7C9KYX8"/>
<evidence type="ECO:0000313" key="2">
    <source>
        <dbReference type="EMBL" id="MQT17388.1"/>
    </source>
</evidence>
<feature type="domain" description="VOC" evidence="1">
    <location>
        <begin position="8"/>
        <end position="133"/>
    </location>
</feature>
<dbReference type="InterPro" id="IPR004360">
    <property type="entry name" value="Glyas_Fos-R_dOase_dom"/>
</dbReference>
<name>A0A7C9KYX8_9SPHN</name>
<dbReference type="EMBL" id="WIOL01000003">
    <property type="protein sequence ID" value="MQT17388.1"/>
    <property type="molecule type" value="Genomic_DNA"/>
</dbReference>
<proteinExistence type="predicted"/>
<dbReference type="Gene3D" id="3.30.720.120">
    <property type="match status" value="1"/>
</dbReference>
<keyword evidence="3" id="KW-1185">Reference proteome</keyword>
<organism evidence="2 3">
    <name type="scientific">Sandarakinorhabdus fusca</name>
    <dbReference type="NCBI Taxonomy" id="1439888"/>
    <lineage>
        <taxon>Bacteria</taxon>
        <taxon>Pseudomonadati</taxon>
        <taxon>Pseudomonadota</taxon>
        <taxon>Alphaproteobacteria</taxon>
        <taxon>Sphingomonadales</taxon>
        <taxon>Sphingosinicellaceae</taxon>
        <taxon>Sandarakinorhabdus</taxon>
    </lineage>
</organism>
<dbReference type="Proteomes" id="UP000481327">
    <property type="component" value="Unassembled WGS sequence"/>
</dbReference>
<protein>
    <submittedName>
        <fullName evidence="2">VOC family protein</fullName>
    </submittedName>
</protein>
<sequence length="150" mass="15594">MTETMDARLTGVTPHIVCNDAAAAIAFYKAAFGATEMMRLPGPDGRLYHASVMINGGLLMLVDEFPEMPVAAPTTLNGSSVTLHLYSDDATAAIARAAAAGATVTMEAQPMFWGDMYGMVTDPFGHVWAIATPMGPPKTADELAAAMAGA</sequence>
<reference evidence="2 3" key="1">
    <citation type="submission" date="2019-09" db="EMBL/GenBank/DDBJ databases">
        <title>Polymorphobacter sp. isolated from a lake in China.</title>
        <authorList>
            <person name="Liu Z."/>
        </authorList>
    </citation>
    <scope>NUCLEOTIDE SEQUENCE [LARGE SCALE GENOMIC DNA]</scope>
    <source>
        <strain evidence="2 3">D40P</strain>
    </source>
</reference>
<dbReference type="OrthoDB" id="9795306at2"/>
<dbReference type="RefSeq" id="WP_152577862.1">
    <property type="nucleotide sequence ID" value="NZ_JAATJI010000002.1"/>
</dbReference>
<dbReference type="InterPro" id="IPR029068">
    <property type="entry name" value="Glyas_Bleomycin-R_OHBP_Dase"/>
</dbReference>
<dbReference type="PANTHER" id="PTHR34109">
    <property type="entry name" value="BNAUNNG04460D PROTEIN-RELATED"/>
    <property type="match status" value="1"/>
</dbReference>
<accession>A0A7C9KYX8</accession>
<dbReference type="PROSITE" id="PS51819">
    <property type="entry name" value="VOC"/>
    <property type="match status" value="1"/>
</dbReference>
<evidence type="ECO:0000313" key="3">
    <source>
        <dbReference type="Proteomes" id="UP000481327"/>
    </source>
</evidence>
<gene>
    <name evidence="2" type="ORF">F3168_08940</name>
</gene>
<dbReference type="SUPFAM" id="SSF54593">
    <property type="entry name" value="Glyoxalase/Bleomycin resistance protein/Dihydroxybiphenyl dioxygenase"/>
    <property type="match status" value="1"/>
</dbReference>
<evidence type="ECO:0000259" key="1">
    <source>
        <dbReference type="PROSITE" id="PS51819"/>
    </source>
</evidence>
<comment type="caution">
    <text evidence="2">The sequence shown here is derived from an EMBL/GenBank/DDBJ whole genome shotgun (WGS) entry which is preliminary data.</text>
</comment>
<dbReference type="PANTHER" id="PTHR34109:SF1">
    <property type="entry name" value="VOC DOMAIN-CONTAINING PROTEIN"/>
    <property type="match status" value="1"/>
</dbReference>
<dbReference type="InterPro" id="IPR037523">
    <property type="entry name" value="VOC_core"/>
</dbReference>